<dbReference type="OrthoDB" id="798979at2"/>
<dbReference type="RefSeq" id="WP_133236984.1">
    <property type="nucleotide sequence ID" value="NZ_SOZE01000059.1"/>
</dbReference>
<dbReference type="AlphaFoldDB" id="A0A4Y8RXB8"/>
<name>A0A4Y8RXB8_9SPHI</name>
<protein>
    <submittedName>
        <fullName evidence="1">Uncharacterized protein</fullName>
    </submittedName>
</protein>
<evidence type="ECO:0000313" key="1">
    <source>
        <dbReference type="EMBL" id="TFF30372.1"/>
    </source>
</evidence>
<organism evidence="1 2">
    <name type="scientific">Mucilaginibacter psychrotolerans</name>
    <dbReference type="NCBI Taxonomy" id="1524096"/>
    <lineage>
        <taxon>Bacteria</taxon>
        <taxon>Pseudomonadati</taxon>
        <taxon>Bacteroidota</taxon>
        <taxon>Sphingobacteriia</taxon>
        <taxon>Sphingobacteriales</taxon>
        <taxon>Sphingobacteriaceae</taxon>
        <taxon>Mucilaginibacter</taxon>
    </lineage>
</organism>
<gene>
    <name evidence="1" type="ORF">E2R66_27600</name>
</gene>
<accession>A0A4Y8RXB8</accession>
<proteinExistence type="predicted"/>
<sequence>MLVPLNEWDRIAAKHEDVRVLIQEPAQPKSKRKPSEFRGVLNKEVAKQMILDIEKDREEWERRF</sequence>
<reference evidence="1 2" key="1">
    <citation type="journal article" date="2017" name="Int. J. Syst. Evol. Microbiol.">
        <title>Mucilaginibacterpsychrotolerans sp. nov., isolated from peatlands.</title>
        <authorList>
            <person name="Deng Y."/>
            <person name="Shen L."/>
            <person name="Xu B."/>
            <person name="Liu Y."/>
            <person name="Gu Z."/>
            <person name="Liu H."/>
            <person name="Zhou Y."/>
        </authorList>
    </citation>
    <scope>NUCLEOTIDE SEQUENCE [LARGE SCALE GENOMIC DNA]</scope>
    <source>
        <strain evidence="1 2">NH7-4</strain>
    </source>
</reference>
<comment type="caution">
    <text evidence="1">The sequence shown here is derived from an EMBL/GenBank/DDBJ whole genome shotgun (WGS) entry which is preliminary data.</text>
</comment>
<dbReference type="Proteomes" id="UP000297540">
    <property type="component" value="Unassembled WGS sequence"/>
</dbReference>
<keyword evidence="2" id="KW-1185">Reference proteome</keyword>
<dbReference type="EMBL" id="SOZE01000059">
    <property type="protein sequence ID" value="TFF30372.1"/>
    <property type="molecule type" value="Genomic_DNA"/>
</dbReference>
<evidence type="ECO:0000313" key="2">
    <source>
        <dbReference type="Proteomes" id="UP000297540"/>
    </source>
</evidence>